<comment type="caution">
    <text evidence="1">The sequence shown here is derived from an EMBL/GenBank/DDBJ whole genome shotgun (WGS) entry which is preliminary data.</text>
</comment>
<reference evidence="1 2" key="1">
    <citation type="submission" date="2016-03" db="EMBL/GenBank/DDBJ databases">
        <title>Choanephora cucurbitarum.</title>
        <authorList>
            <person name="Min B."/>
            <person name="Park H."/>
            <person name="Park J.-H."/>
            <person name="Shin H.-D."/>
            <person name="Choi I.-G."/>
        </authorList>
    </citation>
    <scope>NUCLEOTIDE SEQUENCE [LARGE SCALE GENOMIC DNA]</scope>
    <source>
        <strain evidence="1 2">KUS-F28377</strain>
    </source>
</reference>
<name>A0A1C7N1H7_9FUNG</name>
<keyword evidence="2" id="KW-1185">Reference proteome</keyword>
<dbReference type="Proteomes" id="UP000093000">
    <property type="component" value="Unassembled WGS sequence"/>
</dbReference>
<evidence type="ECO:0000313" key="2">
    <source>
        <dbReference type="Proteomes" id="UP000093000"/>
    </source>
</evidence>
<gene>
    <name evidence="1" type="ORF">A0J61_09024</name>
</gene>
<dbReference type="InParanoid" id="A0A1C7N1H7"/>
<protein>
    <submittedName>
        <fullName evidence="1">Uncharacterized protein</fullName>
    </submittedName>
</protein>
<accession>A0A1C7N1H7</accession>
<dbReference type="EMBL" id="LUGH01000756">
    <property type="protein sequence ID" value="OBZ82927.1"/>
    <property type="molecule type" value="Genomic_DNA"/>
</dbReference>
<evidence type="ECO:0000313" key="1">
    <source>
        <dbReference type="EMBL" id="OBZ82927.1"/>
    </source>
</evidence>
<proteinExistence type="predicted"/>
<organism evidence="1 2">
    <name type="scientific">Choanephora cucurbitarum</name>
    <dbReference type="NCBI Taxonomy" id="101091"/>
    <lineage>
        <taxon>Eukaryota</taxon>
        <taxon>Fungi</taxon>
        <taxon>Fungi incertae sedis</taxon>
        <taxon>Mucoromycota</taxon>
        <taxon>Mucoromycotina</taxon>
        <taxon>Mucoromycetes</taxon>
        <taxon>Mucorales</taxon>
        <taxon>Mucorineae</taxon>
        <taxon>Choanephoraceae</taxon>
        <taxon>Choanephoroideae</taxon>
        <taxon>Choanephora</taxon>
    </lineage>
</organism>
<feature type="non-terminal residue" evidence="1">
    <location>
        <position position="88"/>
    </location>
</feature>
<dbReference type="AlphaFoldDB" id="A0A1C7N1H7"/>
<sequence>MSGSSSLIMKKPIDDMVTMFHKLDLVAEREPQSVIVGSLLKTDFAEDAGGHYSQSPVNRMVTMDKLDDIADVLAESIDIFDLEVDRMS</sequence>